<gene>
    <name evidence="2" type="primary">cas10d</name>
    <name evidence="2" type="ORF">EI684_17545</name>
</gene>
<organism evidence="2 3">
    <name type="scientific">Candidatus Viridilinea halotolerans</name>
    <dbReference type="NCBI Taxonomy" id="2491704"/>
    <lineage>
        <taxon>Bacteria</taxon>
        <taxon>Bacillati</taxon>
        <taxon>Chloroflexota</taxon>
        <taxon>Chloroflexia</taxon>
        <taxon>Chloroflexales</taxon>
        <taxon>Chloroflexineae</taxon>
        <taxon>Oscillochloridaceae</taxon>
        <taxon>Candidatus Viridilinea</taxon>
    </lineage>
</organism>
<name>A0A426TU42_9CHLR</name>
<dbReference type="EMBL" id="RSAS01000715">
    <property type="protein sequence ID" value="RRR68494.1"/>
    <property type="molecule type" value="Genomic_DNA"/>
</dbReference>
<reference evidence="2 3" key="1">
    <citation type="submission" date="2018-12" db="EMBL/GenBank/DDBJ databases">
        <title>Genome Sequence of Candidatus Viridilinea halotolerans isolated from saline sulfide-rich spring.</title>
        <authorList>
            <person name="Grouzdev D.S."/>
            <person name="Burganskaya E.I."/>
            <person name="Krutkina M.S."/>
            <person name="Sukhacheva M.V."/>
            <person name="Gorlenko V.M."/>
        </authorList>
    </citation>
    <scope>NUCLEOTIDE SEQUENCE [LARGE SCALE GENOMIC DNA]</scope>
    <source>
        <strain evidence="2">Chok-6</strain>
    </source>
</reference>
<evidence type="ECO:0000256" key="1">
    <source>
        <dbReference type="SAM" id="MobiDB-lite"/>
    </source>
</evidence>
<sequence>MKQPKAPKAPLHQLELDDDDELEASPEEALAAAADEEAKDELSLASDPLFSTLLQRTLAKTCPDDAVLRDYVALVVPQLSLELAHHTAKGGDFAAEHRKEGRERAADYSYDQSLRAHLINGLLPAAQVARALLRWGVPSFEDDWDATSYRLFCAGYTLHDWGKVPEVQAELVAAGLEHNVSVAQHLPLVEDIFLRWVKRLGLDRFLAPLGDPANYLHDLIFIASNTQRLWGTLRNLAALPNLRHGGRSRELATSMSTLADLLAYVGRTPVEAASHPSIAGLLEQLSGGRARLSYHHLSEVRGVLTNLINNAAMAAYLPRDAAGNRLDLREPLLYAPSGVVYLEHATAPPPPAVALVADDTVERMRELCRTQIQQQLIGFKRGGKGLKWADYYWLFFTPRQFAMVAARAAMVRINSGGKGSVAKQPSAPKRFAKMREADLVPPGTDLDLPADLHVDRVAELCNALAMVAAEHAPQLDVTELLLATLGLRGDAALMQAIPAKGGTPYPWYYIAGRYRQRVQGLSEAEWEERLQEIAAAVAEQLPDELPTRAGGWDALRRYVHDHLRFAGSTAAEVATRCHAELARYSGARKSGHGSTRVCSLCTAPYEVTEQRESAILFAPQVYTNKQPLHGSKAIRHICAVCGLEMMLRQVLMKRGQESGGDFEKRRLRYLFFYPTYFFTSETLGLFRELQTELRRMSFTSLRKLLVPEEDGTRVDVRFTTFQRLPDLLLDPKIRDNPDQDRLFRLHYSEREPMTFFFLGIPPTSNDAKDAEAWVHPAFLALILPLLVDVKVVASESMLPLLNEANELIETVAFDGAHAFVNYLVQSPRLNLDALGRALQRLTVAYLIHLDGNAKVGAGGYDYNWKEIAPLARRLAESPLYAFYYLKKWQRREGLDSYSERKAALYLDMVTYLAPKGDPHMSHARELTMLYRQFYRAEKLNSNAILRPISIAARVMLDADLRLFADDDALAEAVFGKLRSFMENVERNRADGRLPKGSDHASRDEAMRAFSVYMVQQIYRQAFGGDRAALRGMQLNLLKNACEAIYLDAWRQEKARSQAPTEEESEDAA</sequence>
<accession>A0A426TU42</accession>
<comment type="caution">
    <text evidence="2">The sequence shown here is derived from an EMBL/GenBank/DDBJ whole genome shotgun (WGS) entry which is preliminary data.</text>
</comment>
<feature type="region of interest" description="Disordered" evidence="1">
    <location>
        <begin position="1"/>
        <end position="38"/>
    </location>
</feature>
<proteinExistence type="predicted"/>
<dbReference type="Proteomes" id="UP000280307">
    <property type="component" value="Unassembled WGS sequence"/>
</dbReference>
<protein>
    <submittedName>
        <fullName evidence="2">Type I-D CRISPR-associated protein Cas10d/Csc3</fullName>
    </submittedName>
</protein>
<dbReference type="AlphaFoldDB" id="A0A426TU42"/>
<dbReference type="NCBIfam" id="TIGR03174">
    <property type="entry name" value="cas_Csc3"/>
    <property type="match status" value="2"/>
</dbReference>
<dbReference type="InterPro" id="IPR017589">
    <property type="entry name" value="CRISPR-assoc_prot_Cas10d/Csc3"/>
</dbReference>
<evidence type="ECO:0000313" key="3">
    <source>
        <dbReference type="Proteomes" id="UP000280307"/>
    </source>
</evidence>
<evidence type="ECO:0000313" key="2">
    <source>
        <dbReference type="EMBL" id="RRR68494.1"/>
    </source>
</evidence>
<feature type="compositionally biased region" description="Acidic residues" evidence="1">
    <location>
        <begin position="16"/>
        <end position="26"/>
    </location>
</feature>